<gene>
    <name evidence="1" type="ORF">L1987_53040</name>
</gene>
<dbReference type="Proteomes" id="UP001056120">
    <property type="component" value="Linkage Group LG17"/>
</dbReference>
<name>A0ACB9EVK5_9ASTR</name>
<reference evidence="2" key="1">
    <citation type="journal article" date="2022" name="Mol. Ecol. Resour.">
        <title>The genomes of chicory, endive, great burdock and yacon provide insights into Asteraceae palaeo-polyploidization history and plant inulin production.</title>
        <authorList>
            <person name="Fan W."/>
            <person name="Wang S."/>
            <person name="Wang H."/>
            <person name="Wang A."/>
            <person name="Jiang F."/>
            <person name="Liu H."/>
            <person name="Zhao H."/>
            <person name="Xu D."/>
            <person name="Zhang Y."/>
        </authorList>
    </citation>
    <scope>NUCLEOTIDE SEQUENCE [LARGE SCALE GENOMIC DNA]</scope>
    <source>
        <strain evidence="2">cv. Yunnan</strain>
    </source>
</reference>
<evidence type="ECO:0000313" key="2">
    <source>
        <dbReference type="Proteomes" id="UP001056120"/>
    </source>
</evidence>
<reference evidence="1 2" key="2">
    <citation type="journal article" date="2022" name="Mol. Ecol. Resour.">
        <title>The genomes of chicory, endive, great burdock and yacon provide insights into Asteraceae paleo-polyploidization history and plant inulin production.</title>
        <authorList>
            <person name="Fan W."/>
            <person name="Wang S."/>
            <person name="Wang H."/>
            <person name="Wang A."/>
            <person name="Jiang F."/>
            <person name="Liu H."/>
            <person name="Zhao H."/>
            <person name="Xu D."/>
            <person name="Zhang Y."/>
        </authorList>
    </citation>
    <scope>NUCLEOTIDE SEQUENCE [LARGE SCALE GENOMIC DNA]</scope>
    <source>
        <strain evidence="2">cv. Yunnan</strain>
        <tissue evidence="1">Leaves</tissue>
    </source>
</reference>
<evidence type="ECO:0000313" key="1">
    <source>
        <dbReference type="EMBL" id="KAI3762603.1"/>
    </source>
</evidence>
<protein>
    <submittedName>
        <fullName evidence="1">Uncharacterized protein</fullName>
    </submittedName>
</protein>
<sequence>MEVQESQGIEDDSGFVPPTPRNRRWSTYSMEAVDDVLQDATCIIYQPFLYLSAVGCSCRPSAFVCPEGDDIFCWKGTVSGSKDTIFQGTEYKISFWFPNDYPFKPPKVNFETGCFHHNVDVFGNICLDILQDKWSSTYDVRNILIFIRSLLGGLKDFGDGELER</sequence>
<keyword evidence="2" id="KW-1185">Reference proteome</keyword>
<comment type="caution">
    <text evidence="1">The sequence shown here is derived from an EMBL/GenBank/DDBJ whole genome shotgun (WGS) entry which is preliminary data.</text>
</comment>
<dbReference type="EMBL" id="CM042034">
    <property type="protein sequence ID" value="KAI3762603.1"/>
    <property type="molecule type" value="Genomic_DNA"/>
</dbReference>
<proteinExistence type="predicted"/>
<organism evidence="1 2">
    <name type="scientific">Smallanthus sonchifolius</name>
    <dbReference type="NCBI Taxonomy" id="185202"/>
    <lineage>
        <taxon>Eukaryota</taxon>
        <taxon>Viridiplantae</taxon>
        <taxon>Streptophyta</taxon>
        <taxon>Embryophyta</taxon>
        <taxon>Tracheophyta</taxon>
        <taxon>Spermatophyta</taxon>
        <taxon>Magnoliopsida</taxon>
        <taxon>eudicotyledons</taxon>
        <taxon>Gunneridae</taxon>
        <taxon>Pentapetalae</taxon>
        <taxon>asterids</taxon>
        <taxon>campanulids</taxon>
        <taxon>Asterales</taxon>
        <taxon>Asteraceae</taxon>
        <taxon>Asteroideae</taxon>
        <taxon>Heliantheae alliance</taxon>
        <taxon>Millerieae</taxon>
        <taxon>Smallanthus</taxon>
    </lineage>
</organism>
<accession>A0ACB9EVK5</accession>